<comment type="caution">
    <text evidence="1">The sequence shown here is derived from an EMBL/GenBank/DDBJ whole genome shotgun (WGS) entry which is preliminary data.</text>
</comment>
<reference evidence="1 2" key="1">
    <citation type="submission" date="2017-10" db="EMBL/GenBank/DDBJ databases">
        <authorList>
            <person name="Regsiter A."/>
            <person name="William W."/>
        </authorList>
    </citation>
    <scope>NUCLEOTIDE SEQUENCE [LARGE SCALE GENOMIC DNA]</scope>
    <source>
        <strain evidence="1 2">CFBP6991</strain>
    </source>
</reference>
<dbReference type="RefSeq" id="WP_099801862.1">
    <property type="nucleotide sequence ID" value="NZ_OCZC01000058.1"/>
</dbReference>
<accession>A0A7Z7J0X3</accession>
<sequence length="76" mass="8778">MVWMRGKTDRYIHSDDGRFYISKSFVNEVVVYTLADGQERICSNRGESALQRCKQEAERIFSTTQLARPSRFAQAA</sequence>
<evidence type="ECO:0000313" key="2">
    <source>
        <dbReference type="Proteomes" id="UP000234345"/>
    </source>
</evidence>
<evidence type="ECO:0000313" key="1">
    <source>
        <dbReference type="EMBL" id="SOO23949.1"/>
    </source>
</evidence>
<organism evidence="1 2">
    <name type="scientific">Xanthomonas campestris pv. phaseoli</name>
    <dbReference type="NCBI Taxonomy" id="317013"/>
    <lineage>
        <taxon>Bacteria</taxon>
        <taxon>Pseudomonadati</taxon>
        <taxon>Pseudomonadota</taxon>
        <taxon>Gammaproteobacteria</taxon>
        <taxon>Lysobacterales</taxon>
        <taxon>Lysobacteraceae</taxon>
        <taxon>Xanthomonas</taxon>
    </lineage>
</organism>
<gene>
    <name evidence="1" type="ORF">XFF6991_310119</name>
</gene>
<dbReference type="Proteomes" id="UP000234345">
    <property type="component" value="Unassembled WGS sequence"/>
</dbReference>
<proteinExistence type="predicted"/>
<protein>
    <submittedName>
        <fullName evidence="1">Uncharacterized protein</fullName>
    </submittedName>
</protein>
<dbReference type="EMBL" id="OCZC01000058">
    <property type="protein sequence ID" value="SOO23949.1"/>
    <property type="molecule type" value="Genomic_DNA"/>
</dbReference>
<dbReference type="AlphaFoldDB" id="A0A7Z7J0X3"/>
<name>A0A7Z7J0X3_XANCH</name>